<evidence type="ECO:0008006" key="3">
    <source>
        <dbReference type="Google" id="ProtNLM"/>
    </source>
</evidence>
<comment type="caution">
    <text evidence="1">The sequence shown here is derived from an EMBL/GenBank/DDBJ whole genome shotgun (WGS) entry which is preliminary data.</text>
</comment>
<dbReference type="AlphaFoldDB" id="A0A420IGF3"/>
<gene>
    <name evidence="1" type="ORF">GcM1_243068</name>
</gene>
<dbReference type="Proteomes" id="UP000285326">
    <property type="component" value="Unassembled WGS sequence"/>
</dbReference>
<evidence type="ECO:0000313" key="1">
    <source>
        <dbReference type="EMBL" id="RKF73593.1"/>
    </source>
</evidence>
<organism evidence="1 2">
    <name type="scientific">Golovinomyces cichoracearum</name>
    <dbReference type="NCBI Taxonomy" id="62708"/>
    <lineage>
        <taxon>Eukaryota</taxon>
        <taxon>Fungi</taxon>
        <taxon>Dikarya</taxon>
        <taxon>Ascomycota</taxon>
        <taxon>Pezizomycotina</taxon>
        <taxon>Leotiomycetes</taxon>
        <taxon>Erysiphales</taxon>
        <taxon>Erysiphaceae</taxon>
        <taxon>Golovinomyces</taxon>
    </lineage>
</organism>
<name>A0A420IGF3_9PEZI</name>
<proteinExistence type="predicted"/>
<protein>
    <recommendedName>
        <fullName evidence="3">GAG-pre-integrase domain-containing protein</fullName>
    </recommendedName>
</protein>
<dbReference type="EMBL" id="MCBS01024363">
    <property type="protein sequence ID" value="RKF73593.1"/>
    <property type="molecule type" value="Genomic_DNA"/>
</dbReference>
<evidence type="ECO:0000313" key="2">
    <source>
        <dbReference type="Proteomes" id="UP000285326"/>
    </source>
</evidence>
<accession>A0A420IGF3</accession>
<sequence length="451" mass="52067">MIGIVEEDRCKAFRIALRDNALDQYRAILKENKDSNLEILRLSIKYTFEGQEHQQMLLAKWNKISLQSVLNEQEGIKDIERALITLITNLQKIQSGLDQSFKNEPFLHSKLLTTCRGNPATRAACSTYSNNNSVTDLSYRLQASQQNRHINHSYKETSRKNTSNEVQRCFVCRKERCWSTRHTEQERQQARKQFQTAYLSRKNNQQSGTYLSDIEFEEKLEAFVVECEGQDPNNLDTELELIDHFDHFSLEDNESETFLTTCGKMTESDAFKTAHQLSQQSTKHAITRTVTQFKLEADNRISTLESRYDLSKIYGIIIDTGAAGYFTAGYKYAITSMGSITIPTTIEPCFFHLVQTNTPFLLSLNDLDEKRALFDNLQNKIRLNNGPKIPIVRLFGHAFLQWSPTVTIFSYLSEPELRTLHRRFGHSSVQRLIKISHRAGHNEPEHQRLLA</sequence>
<reference evidence="1 2" key="1">
    <citation type="journal article" date="2018" name="BMC Genomics">
        <title>Comparative genome analyses reveal sequence features reflecting distinct modes of host-adaptation between dicot and monocot powdery mildew.</title>
        <authorList>
            <person name="Wu Y."/>
            <person name="Ma X."/>
            <person name="Pan Z."/>
            <person name="Kale S.D."/>
            <person name="Song Y."/>
            <person name="King H."/>
            <person name="Zhang Q."/>
            <person name="Presley C."/>
            <person name="Deng X."/>
            <person name="Wei C.I."/>
            <person name="Xiao S."/>
        </authorList>
    </citation>
    <scope>NUCLEOTIDE SEQUENCE [LARGE SCALE GENOMIC DNA]</scope>
    <source>
        <strain evidence="1">UMSG1</strain>
    </source>
</reference>